<dbReference type="EC" id="3.6.3.-" evidence="2"/>
<sequence length="237" mass="26065">MSRFEKIVLNALRAPTYRLEVSKVDDVGSRYRSIRFSAPELLAAQETPPTFWLRLWIPVDGEEYQRAYTVTEVRRDEGTFACLFKLHDGDGVAVEWARAAEPGQALRATVYGPKRFAVPAPAPAGYLLVGDPCSLPAINDILRTLPDSVPAKVVLVEDHDGLSVAGGEVHWCATPAEVTAALGELGRLEGWHAWVATESGLTREVRGVVQEALGVRKQDITAQGYWTRGRAMGRARR</sequence>
<dbReference type="RefSeq" id="WP_179774838.1">
    <property type="nucleotide sequence ID" value="NZ_JACCFK010000001.1"/>
</dbReference>
<keyword evidence="2" id="KW-0547">Nucleotide-binding</keyword>
<dbReference type="InterPro" id="IPR039374">
    <property type="entry name" value="SIP_fam"/>
</dbReference>
<reference evidence="2 3" key="1">
    <citation type="submission" date="2020-07" db="EMBL/GenBank/DDBJ databases">
        <title>Sequencing the genomes of 1000 actinobacteria strains.</title>
        <authorList>
            <person name="Klenk H.-P."/>
        </authorList>
    </citation>
    <scope>NUCLEOTIDE SEQUENCE [LARGE SCALE GENOMIC DNA]</scope>
    <source>
        <strain evidence="2 3">DSM 104006</strain>
    </source>
</reference>
<evidence type="ECO:0000313" key="3">
    <source>
        <dbReference type="Proteomes" id="UP000549616"/>
    </source>
</evidence>
<dbReference type="InterPro" id="IPR039261">
    <property type="entry name" value="FNR_nucleotide-bd"/>
</dbReference>
<dbReference type="GO" id="GO:0016787">
    <property type="term" value="F:hydrolase activity"/>
    <property type="evidence" value="ECO:0007669"/>
    <property type="project" value="UniProtKB-KW"/>
</dbReference>
<accession>A0A853B6K3</accession>
<dbReference type="Pfam" id="PF04954">
    <property type="entry name" value="SIP"/>
    <property type="match status" value="1"/>
</dbReference>
<dbReference type="InterPro" id="IPR017927">
    <property type="entry name" value="FAD-bd_FR_type"/>
</dbReference>
<dbReference type="Pfam" id="PF08021">
    <property type="entry name" value="FAD_binding_9"/>
    <property type="match status" value="1"/>
</dbReference>
<dbReference type="EMBL" id="JACCFK010000001">
    <property type="protein sequence ID" value="NYI90878.1"/>
    <property type="molecule type" value="Genomic_DNA"/>
</dbReference>
<evidence type="ECO:0000259" key="1">
    <source>
        <dbReference type="PROSITE" id="PS51384"/>
    </source>
</evidence>
<organism evidence="2 3">
    <name type="scientific">Amycolatopsis endophytica</name>
    <dbReference type="NCBI Taxonomy" id="860233"/>
    <lineage>
        <taxon>Bacteria</taxon>
        <taxon>Bacillati</taxon>
        <taxon>Actinomycetota</taxon>
        <taxon>Actinomycetes</taxon>
        <taxon>Pseudonocardiales</taxon>
        <taxon>Pseudonocardiaceae</taxon>
        <taxon>Amycolatopsis</taxon>
    </lineage>
</organism>
<dbReference type="GO" id="GO:0016491">
    <property type="term" value="F:oxidoreductase activity"/>
    <property type="evidence" value="ECO:0007669"/>
    <property type="project" value="InterPro"/>
</dbReference>
<evidence type="ECO:0000313" key="2">
    <source>
        <dbReference type="EMBL" id="NYI90878.1"/>
    </source>
</evidence>
<dbReference type="PROSITE" id="PS51384">
    <property type="entry name" value="FAD_FR"/>
    <property type="match status" value="1"/>
</dbReference>
<dbReference type="CDD" id="cd06193">
    <property type="entry name" value="siderophore_interacting"/>
    <property type="match status" value="1"/>
</dbReference>
<dbReference type="InterPro" id="IPR017938">
    <property type="entry name" value="Riboflavin_synthase-like_b-brl"/>
</dbReference>
<keyword evidence="3" id="KW-1185">Reference proteome</keyword>
<proteinExistence type="predicted"/>
<dbReference type="GO" id="GO:0005524">
    <property type="term" value="F:ATP binding"/>
    <property type="evidence" value="ECO:0007669"/>
    <property type="project" value="UniProtKB-KW"/>
</dbReference>
<dbReference type="AlphaFoldDB" id="A0A853B6K3"/>
<keyword evidence="2" id="KW-0067">ATP-binding</keyword>
<gene>
    <name evidence="2" type="ORF">HNR02_004201</name>
</gene>
<dbReference type="PANTHER" id="PTHR30157:SF0">
    <property type="entry name" value="NADPH-DEPENDENT FERRIC-CHELATE REDUCTASE"/>
    <property type="match status" value="1"/>
</dbReference>
<keyword evidence="2" id="KW-0378">Hydrolase</keyword>
<protein>
    <submittedName>
        <fullName evidence="2">ATP-binding cassette subfamily B protein IrtA</fullName>
        <ecNumber evidence="2">3.6.3.-</ecNumber>
    </submittedName>
</protein>
<dbReference type="InterPro" id="IPR013113">
    <property type="entry name" value="SIP_FAD-bd"/>
</dbReference>
<feature type="domain" description="FAD-binding FR-type" evidence="1">
    <location>
        <begin position="14"/>
        <end position="120"/>
    </location>
</feature>
<dbReference type="Gene3D" id="2.40.30.10">
    <property type="entry name" value="Translation factors"/>
    <property type="match status" value="1"/>
</dbReference>
<dbReference type="SUPFAM" id="SSF63380">
    <property type="entry name" value="Riboflavin synthase domain-like"/>
    <property type="match status" value="1"/>
</dbReference>
<dbReference type="Gene3D" id="3.40.50.80">
    <property type="entry name" value="Nucleotide-binding domain of ferredoxin-NADP reductase (FNR) module"/>
    <property type="match status" value="1"/>
</dbReference>
<dbReference type="PANTHER" id="PTHR30157">
    <property type="entry name" value="FERRIC REDUCTASE, NADPH-DEPENDENT"/>
    <property type="match status" value="1"/>
</dbReference>
<dbReference type="InterPro" id="IPR007037">
    <property type="entry name" value="SIP_rossman_dom"/>
</dbReference>
<comment type="caution">
    <text evidence="2">The sequence shown here is derived from an EMBL/GenBank/DDBJ whole genome shotgun (WGS) entry which is preliminary data.</text>
</comment>
<dbReference type="Proteomes" id="UP000549616">
    <property type="component" value="Unassembled WGS sequence"/>
</dbReference>
<name>A0A853B6K3_9PSEU</name>